<sequence length="1193" mass="135513">MSKNEFSVSYNSSKLLEVFGYMSKDVAWENSHDRREFLYQLDAVIKKWKGQLLNVQAFFRKEVIYWLLLESVMDADEDEIETPGERFIDFVARSGYKDEPDLDQAGEPLLHRTTPLHQAARHGSITVYSLFEIYNRFDVNYIDEDGYTHFHIACQYGLYTIVERFLELGQDPNCFSQETRDARYSETPLNLCLINNHKRVAELLLRRGANPNLWNQNGDAPLHIISEPFDDADDGEFVETFFAINDQVGNTVQVNAQNVQGNTPLLLALKTGNKRAVELLLKRDADPNLANASGFSPVYSIGAIDLAEIFFKINDERNRTIQVNVQNQWNNTPLHLYLAQMIVHKKAIRAAKHLTVQVGVRDNEEATLHLNLATMAGSRKAAEMLLRRGADPNIINDQGDTCLHVICSNDDDEDDGDAANMLFAICDEKHQTVQVDARDNKGRTALHAAIFNGNINLVDILLSRGAHSNLADENGFTPLHVLCQREDDDVNLARRFFEIGEKFNKSILIDARDEYGNTALHQAIHNNHVNLVEFLLRKGADPNSLNKDGETTLHRICEANLDDLAVEMLFEICDEKHQSMQVDAQDKMGKTPLHVAITKGNINMIEILMRRGAQPNLADENGFTPLHVLCQRENDDVDLLKMLFEAADKFSAPIKVDARDKSDCTPLHLALNRGHEQMAEWLLRRGADLNLANAKGSRALHLISAGRMDHADLLRTFFELSDERTQPVEIDARDNQGKTPLHYAISHRHKKVFELLLRRDADPNLADNYGSTALHTICMVDEDNGWAKMLFEISEEMIRQVQIDARGMCDFTPLHHALIKKELRPVAELLLRKGAATNLADWEGSTPLHTVCKYADDEDRVKMLIDISNEENKPVEVDARDTLGRTPLHLVLAKGNGQVVKYLLKLGADPALADENGFSPLHVVSKDLYDDAKLLELFCDASKEVDRPVQIDVQDKNGRTPLQWAVTNLFLNVVDVLLDQGADLSSFVFPSKSFFVERFGPISEMHERQRIEFKLSLASKIVDVVKRLEKRGYEFELSNTLDIMSLFAEYDLFDKSTDLEENWYDDEEFVIKSKEIMVNPSLSLHDLIRLRPEEASKQLKHDKYVELARSNKFSDLPESYQKACAVHLCETVSRGFFCPWALDAFYELQHYQLPVLCCEMIIANLKNEDLYNICLAFILAWAKARDDSLVILS</sequence>
<feature type="repeat" description="ANK" evidence="3">
    <location>
        <begin position="809"/>
        <end position="842"/>
    </location>
</feature>
<dbReference type="SMART" id="SM00248">
    <property type="entry name" value="ANK"/>
    <property type="match status" value="19"/>
</dbReference>
<dbReference type="SUPFAM" id="SSF48403">
    <property type="entry name" value="Ankyrin repeat"/>
    <property type="match status" value="3"/>
</dbReference>
<dbReference type="InterPro" id="IPR002110">
    <property type="entry name" value="Ankyrin_rpt"/>
</dbReference>
<keyword evidence="1" id="KW-0677">Repeat</keyword>
<feature type="repeat" description="ANK" evidence="3">
    <location>
        <begin position="515"/>
        <end position="547"/>
    </location>
</feature>
<evidence type="ECO:0000256" key="2">
    <source>
        <dbReference type="ARBA" id="ARBA00023043"/>
    </source>
</evidence>
<dbReference type="EMBL" id="JBJJXI010000074">
    <property type="protein sequence ID" value="KAL3396152.1"/>
    <property type="molecule type" value="Genomic_DNA"/>
</dbReference>
<accession>A0ABD2WTA8</accession>
<dbReference type="AlphaFoldDB" id="A0ABD2WTA8"/>
<feature type="repeat" description="ANK" evidence="3">
    <location>
        <begin position="957"/>
        <end position="985"/>
    </location>
</feature>
<dbReference type="PRINTS" id="PR01415">
    <property type="entry name" value="ANKYRIN"/>
</dbReference>
<evidence type="ECO:0000256" key="1">
    <source>
        <dbReference type="ARBA" id="ARBA00022737"/>
    </source>
</evidence>
<dbReference type="Gene3D" id="1.25.40.20">
    <property type="entry name" value="Ankyrin repeat-containing domain"/>
    <property type="match status" value="8"/>
</dbReference>
<feature type="repeat" description="ANK" evidence="3">
    <location>
        <begin position="441"/>
        <end position="473"/>
    </location>
</feature>
<proteinExistence type="predicted"/>
<organism evidence="4 5">
    <name type="scientific">Trichogramma kaykai</name>
    <dbReference type="NCBI Taxonomy" id="54128"/>
    <lineage>
        <taxon>Eukaryota</taxon>
        <taxon>Metazoa</taxon>
        <taxon>Ecdysozoa</taxon>
        <taxon>Arthropoda</taxon>
        <taxon>Hexapoda</taxon>
        <taxon>Insecta</taxon>
        <taxon>Pterygota</taxon>
        <taxon>Neoptera</taxon>
        <taxon>Endopterygota</taxon>
        <taxon>Hymenoptera</taxon>
        <taxon>Apocrita</taxon>
        <taxon>Proctotrupomorpha</taxon>
        <taxon>Chalcidoidea</taxon>
        <taxon>Trichogrammatidae</taxon>
        <taxon>Trichogramma</taxon>
    </lineage>
</organism>
<feature type="repeat" description="ANK" evidence="3">
    <location>
        <begin position="588"/>
        <end position="620"/>
    </location>
</feature>
<reference evidence="4 5" key="1">
    <citation type="journal article" date="2024" name="bioRxiv">
        <title>A reference genome for Trichogramma kaykai: A tiny desert-dwelling parasitoid wasp with competing sex-ratio distorters.</title>
        <authorList>
            <person name="Culotta J."/>
            <person name="Lindsey A.R."/>
        </authorList>
    </citation>
    <scope>NUCLEOTIDE SEQUENCE [LARGE SCALE GENOMIC DNA]</scope>
    <source>
        <strain evidence="4 5">KSX58</strain>
    </source>
</reference>
<dbReference type="Pfam" id="PF00023">
    <property type="entry name" value="Ank"/>
    <property type="match status" value="1"/>
</dbReference>
<dbReference type="PROSITE" id="PS50088">
    <property type="entry name" value="ANK_REPEAT"/>
    <property type="match status" value="12"/>
</dbReference>
<dbReference type="PANTHER" id="PTHR24189:SF50">
    <property type="entry name" value="ANKYRIN REPEAT AND SOCS BOX PROTEIN 2"/>
    <property type="match status" value="1"/>
</dbReference>
<feature type="repeat" description="ANK" evidence="3">
    <location>
        <begin position="145"/>
        <end position="177"/>
    </location>
</feature>
<dbReference type="Pfam" id="PF12796">
    <property type="entry name" value="Ank_2"/>
    <property type="match status" value="6"/>
</dbReference>
<evidence type="ECO:0008006" key="6">
    <source>
        <dbReference type="Google" id="ProtNLM"/>
    </source>
</evidence>
<comment type="caution">
    <text evidence="4">The sequence shown here is derived from an EMBL/GenBank/DDBJ whole genome shotgun (WGS) entry which is preliminary data.</text>
</comment>
<keyword evidence="5" id="KW-1185">Reference proteome</keyword>
<dbReference type="Pfam" id="PF13637">
    <property type="entry name" value="Ank_4"/>
    <property type="match status" value="2"/>
</dbReference>
<feature type="repeat" description="ANK" evidence="3">
    <location>
        <begin position="365"/>
        <end position="397"/>
    </location>
</feature>
<protein>
    <recommendedName>
        <fullName evidence="6">PRANC domain-containing protein</fullName>
    </recommendedName>
</protein>
<evidence type="ECO:0000313" key="5">
    <source>
        <dbReference type="Proteomes" id="UP001627154"/>
    </source>
</evidence>
<feature type="repeat" description="ANK" evidence="3">
    <location>
        <begin position="260"/>
        <end position="292"/>
    </location>
</feature>
<evidence type="ECO:0000256" key="3">
    <source>
        <dbReference type="PROSITE-ProRule" id="PRU00023"/>
    </source>
</evidence>
<gene>
    <name evidence="4" type="ORF">TKK_010017</name>
</gene>
<dbReference type="PANTHER" id="PTHR24189">
    <property type="entry name" value="MYOTROPHIN"/>
    <property type="match status" value="1"/>
</dbReference>
<feature type="repeat" description="ANK" evidence="3">
    <location>
        <begin position="184"/>
        <end position="216"/>
    </location>
</feature>
<dbReference type="Proteomes" id="UP001627154">
    <property type="component" value="Unassembled WGS sequence"/>
</dbReference>
<dbReference type="PROSITE" id="PS50297">
    <property type="entry name" value="ANK_REP_REGION"/>
    <property type="match status" value="11"/>
</dbReference>
<name>A0ABD2WTA8_9HYME</name>
<feature type="repeat" description="ANK" evidence="3">
    <location>
        <begin position="883"/>
        <end position="915"/>
    </location>
</feature>
<feature type="repeat" description="ANK" evidence="3">
    <location>
        <begin position="736"/>
        <end position="768"/>
    </location>
</feature>
<evidence type="ECO:0000313" key="4">
    <source>
        <dbReference type="EMBL" id="KAL3396152.1"/>
    </source>
</evidence>
<keyword evidence="2 3" id="KW-0040">ANK repeat</keyword>
<dbReference type="InterPro" id="IPR036770">
    <property type="entry name" value="Ankyrin_rpt-contain_sf"/>
</dbReference>
<feature type="repeat" description="ANK" evidence="3">
    <location>
        <begin position="662"/>
        <end position="694"/>
    </location>
</feature>
<dbReference type="InterPro" id="IPR050745">
    <property type="entry name" value="Multifunctional_regulatory"/>
</dbReference>